<evidence type="ECO:0000313" key="2">
    <source>
        <dbReference type="Proteomes" id="UP000054662"/>
    </source>
</evidence>
<dbReference type="RefSeq" id="WP_058494223.1">
    <property type="nucleotide sequence ID" value="NZ_CBCRUR010000020.1"/>
</dbReference>
<protein>
    <recommendedName>
        <fullName evidence="3">WYL domain-containing protein</fullName>
    </recommendedName>
</protein>
<dbReference type="AlphaFoldDB" id="A0A0W1A3F5"/>
<organism evidence="1 2">
    <name type="scientific">Legionella worsleiensis</name>
    <dbReference type="NCBI Taxonomy" id="45076"/>
    <lineage>
        <taxon>Bacteria</taxon>
        <taxon>Pseudomonadati</taxon>
        <taxon>Pseudomonadota</taxon>
        <taxon>Gammaproteobacteria</taxon>
        <taxon>Legionellales</taxon>
        <taxon>Legionellaceae</taxon>
        <taxon>Legionella</taxon>
    </lineage>
</organism>
<evidence type="ECO:0000313" key="1">
    <source>
        <dbReference type="EMBL" id="KTD75906.1"/>
    </source>
</evidence>
<reference evidence="1 2" key="1">
    <citation type="submission" date="2015-11" db="EMBL/GenBank/DDBJ databases">
        <title>Genomic analysis of 38 Legionella species identifies large and diverse effector repertoires.</title>
        <authorList>
            <person name="Burstein D."/>
            <person name="Amaro F."/>
            <person name="Zusman T."/>
            <person name="Lifshitz Z."/>
            <person name="Cohen O."/>
            <person name="Gilbert J.A."/>
            <person name="Pupko T."/>
            <person name="Shuman H.A."/>
            <person name="Segal G."/>
        </authorList>
    </citation>
    <scope>NUCLEOTIDE SEQUENCE [LARGE SCALE GENOMIC DNA]</scope>
    <source>
        <strain evidence="1 2">ATCC 49508</strain>
    </source>
</reference>
<keyword evidence="2" id="KW-1185">Reference proteome</keyword>
<dbReference type="STRING" id="45076.Lwor_2472"/>
<evidence type="ECO:0008006" key="3">
    <source>
        <dbReference type="Google" id="ProtNLM"/>
    </source>
</evidence>
<gene>
    <name evidence="1" type="ORF">Lwor_2472</name>
</gene>
<proteinExistence type="predicted"/>
<sequence>MNNILIDAIQNKKTISFSYHGKKRVVQPHHLGVFGIHDQIHAYQVNSEFTTPGWKNFIVSSMQDICINQLNLFVPQSTYNPSNSKYSRIYASVLDINNSDRYDPDDPNDSGFQI</sequence>
<dbReference type="OrthoDB" id="6058654at2"/>
<accession>A0A0W1A3F5</accession>
<dbReference type="EMBL" id="LNZC01000031">
    <property type="protein sequence ID" value="KTD75906.1"/>
    <property type="molecule type" value="Genomic_DNA"/>
</dbReference>
<dbReference type="Proteomes" id="UP000054662">
    <property type="component" value="Unassembled WGS sequence"/>
</dbReference>
<name>A0A0W1A3F5_9GAMM</name>
<dbReference type="PATRIC" id="fig|45076.6.peg.2718"/>
<comment type="caution">
    <text evidence="1">The sequence shown here is derived from an EMBL/GenBank/DDBJ whole genome shotgun (WGS) entry which is preliminary data.</text>
</comment>